<reference evidence="4" key="1">
    <citation type="journal article" date="2020" name="mSystems">
        <title>Genome- and Community-Level Interaction Insights into Carbon Utilization and Element Cycling Functions of Hydrothermarchaeota in Hydrothermal Sediment.</title>
        <authorList>
            <person name="Zhou Z."/>
            <person name="Liu Y."/>
            <person name="Xu W."/>
            <person name="Pan J."/>
            <person name="Luo Z.H."/>
            <person name="Li M."/>
        </authorList>
    </citation>
    <scope>NUCLEOTIDE SEQUENCE [LARGE SCALE GENOMIC DNA]</scope>
    <source>
        <strain evidence="4">HyVt-456</strain>
    </source>
</reference>
<dbReference type="Gene3D" id="2.60.40.10">
    <property type="entry name" value="Immunoglobulins"/>
    <property type="match status" value="2"/>
</dbReference>
<dbReference type="CDD" id="cd11350">
    <property type="entry name" value="AmyAc_4"/>
    <property type="match status" value="1"/>
</dbReference>
<dbReference type="Proteomes" id="UP000886005">
    <property type="component" value="Unassembled WGS sequence"/>
</dbReference>
<organism evidence="4">
    <name type="scientific">Caldithrix abyssi</name>
    <dbReference type="NCBI Taxonomy" id="187145"/>
    <lineage>
        <taxon>Bacteria</taxon>
        <taxon>Pseudomonadati</taxon>
        <taxon>Calditrichota</taxon>
        <taxon>Calditrichia</taxon>
        <taxon>Calditrichales</taxon>
        <taxon>Calditrichaceae</taxon>
        <taxon>Caldithrix</taxon>
    </lineage>
</organism>
<dbReference type="Pfam" id="PF00128">
    <property type="entry name" value="Alpha-amylase"/>
    <property type="match status" value="1"/>
</dbReference>
<dbReference type="InterPro" id="IPR013783">
    <property type="entry name" value="Ig-like_fold"/>
</dbReference>
<gene>
    <name evidence="4" type="ORF">ENJ10_05085</name>
</gene>
<dbReference type="EMBL" id="DRLD01000140">
    <property type="protein sequence ID" value="HED10040.1"/>
    <property type="molecule type" value="Genomic_DNA"/>
</dbReference>
<evidence type="ECO:0000256" key="1">
    <source>
        <dbReference type="ARBA" id="ARBA00008061"/>
    </source>
</evidence>
<sequence length="824" mass="92695">MRLFFLLALFTGLSYSQVVQTDPPYAGADDTFKVIFDASQGDAGLKGYNGDDVYAHTGVTIEGEGTWQYVIADWNVNLSKAKLSKIGTDLWELNIGNPYAYYGVPQSKKITQLSFVFRNSDGSKTGRDNGGADIFLDMAEGNISVSFIAPRADNTFGDPRRSPAFTEGGTPYTVQSTAFTKADGLARQVLYLNDQAVDSTSRDTLSYTFTPTEGMAVFTVIGTDSSGAKDTARTALMVNAPVENSARPQGTIDGINYKDATTAILSLLAPGKKHVYLLGDFNDWMVDPAYALKKDSVDALHVHWWLEVANLSPGTEYAFQYLVDGEIRIADPYTDKILDPWNDSYIPESVYPNLKPYPTGKTEQAVAVLQTAQTAYIWNDAGYQPPPKEELVVYELLVRDFVADHRFKTVIDSLDYLQNMGINAIHVMPFSEFEGNESWGYNPSFYFAVDKYYGTKNDFKAFVDSCHARGIAVIQDIVLNHSFGQSPMVRLYADGTYGPPSEDNPWFNVTARHPFNVGYDFNHESILTQELVDRVLDYWMSEYHVDGFRFDLSKGFTQKYTGDDVAAWSAFDGSRIALLRRMANKMWEKHPDAYVILEHFADNSEETILAGDGMLLWGNLNHDYNEATMGYSSDLSWGYYKERGWSKAGLMTYMESHDEERLMYKNLQYGNSYNGYDITELATALDRVKLAAAFFLTLPGPKMIWQFGELGYDYSIDYNGRTGNKPVRWDYLYQPERQKLYKTFAALLKLRNSHHAFRSPGANVEYALAGTRKRITIKNWDLNASIIGNFGVRDGSIDPKFKNSGIWYDYFTGDSIQVDDPNAP</sequence>
<dbReference type="SUPFAM" id="SSF81296">
    <property type="entry name" value="E set domains"/>
    <property type="match status" value="1"/>
</dbReference>
<keyword evidence="2" id="KW-0732">Signal</keyword>
<comment type="similarity">
    <text evidence="1">Belongs to the glycosyl hydrolase 13 family.</text>
</comment>
<protein>
    <submittedName>
        <fullName evidence="4">Alpha-amylase</fullName>
    </submittedName>
</protein>
<dbReference type="GO" id="GO:0005975">
    <property type="term" value="P:carbohydrate metabolic process"/>
    <property type="evidence" value="ECO:0007669"/>
    <property type="project" value="InterPro"/>
</dbReference>
<evidence type="ECO:0000256" key="2">
    <source>
        <dbReference type="SAM" id="SignalP"/>
    </source>
</evidence>
<dbReference type="PANTHER" id="PTHR43002">
    <property type="entry name" value="GLYCOGEN DEBRANCHING ENZYME"/>
    <property type="match status" value="1"/>
</dbReference>
<feature type="signal peptide" evidence="2">
    <location>
        <begin position="1"/>
        <end position="21"/>
    </location>
</feature>
<feature type="chain" id="PRO_5030987063" evidence="2">
    <location>
        <begin position="22"/>
        <end position="824"/>
    </location>
</feature>
<dbReference type="Gene3D" id="3.20.20.80">
    <property type="entry name" value="Glycosidases"/>
    <property type="match status" value="1"/>
</dbReference>
<dbReference type="InterPro" id="IPR032522">
    <property type="entry name" value="DUF4961"/>
</dbReference>
<dbReference type="InterPro" id="IPR017853">
    <property type="entry name" value="GH"/>
</dbReference>
<accession>A0A7V1LLB0</accession>
<dbReference type="InterPro" id="IPR014756">
    <property type="entry name" value="Ig_E-set"/>
</dbReference>
<dbReference type="SUPFAM" id="SSF51445">
    <property type="entry name" value="(Trans)glycosidases"/>
    <property type="match status" value="1"/>
</dbReference>
<feature type="non-terminal residue" evidence="4">
    <location>
        <position position="824"/>
    </location>
</feature>
<dbReference type="InterPro" id="IPR006047">
    <property type="entry name" value="GH13_cat_dom"/>
</dbReference>
<dbReference type="SMART" id="SM00642">
    <property type="entry name" value="Aamy"/>
    <property type="match status" value="1"/>
</dbReference>
<dbReference type="Pfam" id="PF16328">
    <property type="entry name" value="DUF4961"/>
    <property type="match status" value="1"/>
</dbReference>
<feature type="domain" description="Glycosyl hydrolase family 13 catalytic" evidence="3">
    <location>
        <begin position="395"/>
        <end position="751"/>
    </location>
</feature>
<comment type="caution">
    <text evidence="4">The sequence shown here is derived from an EMBL/GenBank/DDBJ whole genome shotgun (WGS) entry which is preliminary data.</text>
</comment>
<name>A0A7V1LLB0_CALAY</name>
<dbReference type="AlphaFoldDB" id="A0A7V1LLB0"/>
<proteinExistence type="inferred from homology"/>
<evidence type="ECO:0000313" key="4">
    <source>
        <dbReference type="EMBL" id="HED10040.1"/>
    </source>
</evidence>
<evidence type="ECO:0000259" key="3">
    <source>
        <dbReference type="SMART" id="SM00642"/>
    </source>
</evidence>